<dbReference type="Gene3D" id="1.10.600.10">
    <property type="entry name" value="Farnesyl Diphosphate Synthase"/>
    <property type="match status" value="1"/>
</dbReference>
<protein>
    <recommendedName>
        <fullName evidence="2">Phytoene synthase</fullName>
    </recommendedName>
</protein>
<organism evidence="1">
    <name type="scientific">marine sediment metagenome</name>
    <dbReference type="NCBI Taxonomy" id="412755"/>
    <lineage>
        <taxon>unclassified sequences</taxon>
        <taxon>metagenomes</taxon>
        <taxon>ecological metagenomes</taxon>
    </lineage>
</organism>
<dbReference type="InterPro" id="IPR002060">
    <property type="entry name" value="Squ/phyt_synthse"/>
</dbReference>
<proteinExistence type="predicted"/>
<accession>A0A0F9HI58</accession>
<comment type="caution">
    <text evidence="1">The sequence shown here is derived from an EMBL/GenBank/DDBJ whole genome shotgun (WGS) entry which is preliminary data.</text>
</comment>
<dbReference type="Pfam" id="PF00494">
    <property type="entry name" value="SQS_PSY"/>
    <property type="match status" value="1"/>
</dbReference>
<dbReference type="SUPFAM" id="SSF48576">
    <property type="entry name" value="Terpenoid synthases"/>
    <property type="match status" value="1"/>
</dbReference>
<dbReference type="InterPro" id="IPR008949">
    <property type="entry name" value="Isoprenoid_synthase_dom_sf"/>
</dbReference>
<evidence type="ECO:0000313" key="1">
    <source>
        <dbReference type="EMBL" id="KKM14847.1"/>
    </source>
</evidence>
<evidence type="ECO:0008006" key="2">
    <source>
        <dbReference type="Google" id="ProtNLM"/>
    </source>
</evidence>
<dbReference type="EMBL" id="LAZR01015052">
    <property type="protein sequence ID" value="KKM14847.1"/>
    <property type="molecule type" value="Genomic_DNA"/>
</dbReference>
<sequence length="256" mass="27512">MSLQACAEMLKRGDPDRFLADMTVRPADRAVLFALHAFNLEVARAPWVTQEPMIAEMRLQWWRDALDEIGSGGVVRRHEVVEPLALAIRERGIDTGLLDAVIETRRRDIAPEPFADLDAVLDYLDGTAGNLSWAAATGLGAPPGSEGAVRDAARAGGAANLLQALPDLAAHGRPAFAPDRATELVSGLARAGLSALARARKADLRRAAPALRGYWQAADVLRHADSNPQGAQDRAFATSEFRRRGSLLIRSALGGW</sequence>
<gene>
    <name evidence="1" type="ORF">LCGC14_1702000</name>
</gene>
<reference evidence="1" key="1">
    <citation type="journal article" date="2015" name="Nature">
        <title>Complex archaea that bridge the gap between prokaryotes and eukaryotes.</title>
        <authorList>
            <person name="Spang A."/>
            <person name="Saw J.H."/>
            <person name="Jorgensen S.L."/>
            <person name="Zaremba-Niedzwiedzka K."/>
            <person name="Martijn J."/>
            <person name="Lind A.E."/>
            <person name="van Eijk R."/>
            <person name="Schleper C."/>
            <person name="Guy L."/>
            <person name="Ettema T.J."/>
        </authorList>
    </citation>
    <scope>NUCLEOTIDE SEQUENCE</scope>
</reference>
<dbReference type="AlphaFoldDB" id="A0A0F9HI58"/>
<name>A0A0F9HI58_9ZZZZ</name>